<feature type="domain" description="Glycosyltransferase subfamily 4-like N-terminal" evidence="2">
    <location>
        <begin position="7"/>
        <end position="147"/>
    </location>
</feature>
<dbReference type="Proteomes" id="UP000294963">
    <property type="component" value="Unassembled WGS sequence"/>
</dbReference>
<dbReference type="Pfam" id="PF00534">
    <property type="entry name" value="Glycos_transf_1"/>
    <property type="match status" value="1"/>
</dbReference>
<evidence type="ECO:0000259" key="1">
    <source>
        <dbReference type="Pfam" id="PF00534"/>
    </source>
</evidence>
<feature type="domain" description="Glycosyl transferase family 1" evidence="1">
    <location>
        <begin position="158"/>
        <end position="288"/>
    </location>
</feature>
<dbReference type="Pfam" id="PF13439">
    <property type="entry name" value="Glyco_transf_4"/>
    <property type="match status" value="1"/>
</dbReference>
<evidence type="ECO:0000259" key="2">
    <source>
        <dbReference type="Pfam" id="PF13439"/>
    </source>
</evidence>
<dbReference type="AlphaFoldDB" id="A0A4R1XUH1"/>
<dbReference type="GO" id="GO:1901135">
    <property type="term" value="P:carbohydrate derivative metabolic process"/>
    <property type="evidence" value="ECO:0007669"/>
    <property type="project" value="UniProtKB-ARBA"/>
</dbReference>
<dbReference type="InterPro" id="IPR001296">
    <property type="entry name" value="Glyco_trans_1"/>
</dbReference>
<dbReference type="CDD" id="cd03811">
    <property type="entry name" value="GT4_GT28_WabH-like"/>
    <property type="match status" value="1"/>
</dbReference>
<gene>
    <name evidence="3" type="ORF">EC844_106120</name>
</gene>
<reference evidence="3 4" key="1">
    <citation type="submission" date="2019-03" db="EMBL/GenBank/DDBJ databases">
        <title>Genomic analyses of the natural microbiome of Caenorhabditis elegans.</title>
        <authorList>
            <person name="Samuel B."/>
        </authorList>
    </citation>
    <scope>NUCLEOTIDE SEQUENCE [LARGE SCALE GENOMIC DNA]</scope>
    <source>
        <strain evidence="3 4">JUb89</strain>
    </source>
</reference>
<evidence type="ECO:0000313" key="3">
    <source>
        <dbReference type="EMBL" id="TCM68137.1"/>
    </source>
</evidence>
<keyword evidence="3" id="KW-0808">Transferase</keyword>
<name>A0A4R1XUH1_ACICA</name>
<dbReference type="InterPro" id="IPR028098">
    <property type="entry name" value="Glyco_trans_4-like_N"/>
</dbReference>
<dbReference type="GO" id="GO:0016757">
    <property type="term" value="F:glycosyltransferase activity"/>
    <property type="evidence" value="ECO:0007669"/>
    <property type="project" value="InterPro"/>
</dbReference>
<accession>A0A4R1XUH1</accession>
<dbReference type="PANTHER" id="PTHR12526:SF627">
    <property type="entry name" value="D-RHAMNOSYLTRANSFERASE WBPZ"/>
    <property type="match status" value="1"/>
</dbReference>
<sequence length="337" mass="37684">MATRGGIGGLESHCFNLCRELAAKGIEVHLLADQSYLSMQESLPQVQMHAFDFSKSRWNPFLLYQLYQCIKTIQPNLIHAQGGKASKIMAFLSSFIKQPTVATVHGMKNHLGDYKRFSAVIAVSGHVADKFKGLRSVDLIHNGVDIDPVLDRDQLVHQPRALAIGRLDPVKGFDHLIKAWVGIDYRLDIIGDGAEREHLQAIIEQHQLQDRVRLLGYKHPVNLEICQSSFVVVSSLKEGGPIVVAEALLQQVPIIATDVGMAKEFIPQQYIAKNNDVENLTKLIEFTLAHISQLPEEFNTAYRVAADTLTLTKMTQKTIAVYQRQLQEKTAKESLKV</sequence>
<keyword evidence="4" id="KW-1185">Reference proteome</keyword>
<dbReference type="SUPFAM" id="SSF53756">
    <property type="entry name" value="UDP-Glycosyltransferase/glycogen phosphorylase"/>
    <property type="match status" value="1"/>
</dbReference>
<dbReference type="PANTHER" id="PTHR12526">
    <property type="entry name" value="GLYCOSYLTRANSFERASE"/>
    <property type="match status" value="1"/>
</dbReference>
<protein>
    <submittedName>
        <fullName evidence="3">Glycosyltransferase involved in cell wall biosynthesis</fullName>
    </submittedName>
</protein>
<organism evidence="3 4">
    <name type="scientific">Acinetobacter calcoaceticus</name>
    <dbReference type="NCBI Taxonomy" id="471"/>
    <lineage>
        <taxon>Bacteria</taxon>
        <taxon>Pseudomonadati</taxon>
        <taxon>Pseudomonadota</taxon>
        <taxon>Gammaproteobacteria</taxon>
        <taxon>Moraxellales</taxon>
        <taxon>Moraxellaceae</taxon>
        <taxon>Acinetobacter</taxon>
        <taxon>Acinetobacter calcoaceticus/baumannii complex</taxon>
    </lineage>
</organism>
<dbReference type="EMBL" id="SLVJ01000006">
    <property type="protein sequence ID" value="TCM68137.1"/>
    <property type="molecule type" value="Genomic_DNA"/>
</dbReference>
<proteinExistence type="predicted"/>
<evidence type="ECO:0000313" key="4">
    <source>
        <dbReference type="Proteomes" id="UP000294963"/>
    </source>
</evidence>
<comment type="caution">
    <text evidence="3">The sequence shown here is derived from an EMBL/GenBank/DDBJ whole genome shotgun (WGS) entry which is preliminary data.</text>
</comment>
<dbReference type="Gene3D" id="3.40.50.2000">
    <property type="entry name" value="Glycogen Phosphorylase B"/>
    <property type="match status" value="2"/>
</dbReference>